<name>X6NH96_RETFI</name>
<keyword evidence="2" id="KW-1185">Reference proteome</keyword>
<reference evidence="1 2" key="1">
    <citation type="journal article" date="2013" name="Curr. Biol.">
        <title>The Genome of the Foraminiferan Reticulomyxa filosa.</title>
        <authorList>
            <person name="Glockner G."/>
            <person name="Hulsmann N."/>
            <person name="Schleicher M."/>
            <person name="Noegel A.A."/>
            <person name="Eichinger L."/>
            <person name="Gallinger C."/>
            <person name="Pawlowski J."/>
            <person name="Sierra R."/>
            <person name="Euteneuer U."/>
            <person name="Pillet L."/>
            <person name="Moustafa A."/>
            <person name="Platzer M."/>
            <person name="Groth M."/>
            <person name="Szafranski K."/>
            <person name="Schliwa M."/>
        </authorList>
    </citation>
    <scope>NUCLEOTIDE SEQUENCE [LARGE SCALE GENOMIC DNA]</scope>
</reference>
<dbReference type="Proteomes" id="UP000023152">
    <property type="component" value="Unassembled WGS sequence"/>
</dbReference>
<protein>
    <submittedName>
        <fullName evidence="1">Uncharacterized protein</fullName>
    </submittedName>
</protein>
<gene>
    <name evidence="1" type="ORF">RFI_11869</name>
</gene>
<evidence type="ECO:0000313" key="2">
    <source>
        <dbReference type="Proteomes" id="UP000023152"/>
    </source>
</evidence>
<proteinExistence type="predicted"/>
<comment type="caution">
    <text evidence="1">The sequence shown here is derived from an EMBL/GenBank/DDBJ whole genome shotgun (WGS) entry which is preliminary data.</text>
</comment>
<accession>X6NH96</accession>
<sequence>MKEKKFLGLNALHLLHKDEKRTVEKQNQQTESLSKKIHKIINKTAWSSQIVKKKKNKTKKTCKISNFFFSKGKKKGNQKKKKLSKQRPYKIILETTFLATESYKTAFFSSNMISMYY</sequence>
<dbReference type="AlphaFoldDB" id="X6NH96"/>
<organism evidence="1 2">
    <name type="scientific">Reticulomyxa filosa</name>
    <dbReference type="NCBI Taxonomy" id="46433"/>
    <lineage>
        <taxon>Eukaryota</taxon>
        <taxon>Sar</taxon>
        <taxon>Rhizaria</taxon>
        <taxon>Retaria</taxon>
        <taxon>Foraminifera</taxon>
        <taxon>Monothalamids</taxon>
        <taxon>Reticulomyxidae</taxon>
        <taxon>Reticulomyxa</taxon>
    </lineage>
</organism>
<evidence type="ECO:0000313" key="1">
    <source>
        <dbReference type="EMBL" id="ETO25268.1"/>
    </source>
</evidence>
<dbReference type="EMBL" id="ASPP01008661">
    <property type="protein sequence ID" value="ETO25268.1"/>
    <property type="molecule type" value="Genomic_DNA"/>
</dbReference>